<dbReference type="EMBL" id="CP009552">
    <property type="protein sequence ID" value="AIY90070.1"/>
    <property type="molecule type" value="Genomic_DNA"/>
</dbReference>
<dbReference type="SUPFAM" id="SSF101386">
    <property type="entry name" value="all-alpha NTP pyrophosphatases"/>
    <property type="match status" value="1"/>
</dbReference>
<gene>
    <name evidence="2" type="ORF">GACE_1026</name>
</gene>
<dbReference type="HOGENOM" id="CLU_166059_0_0_2"/>
<evidence type="ECO:0000313" key="2">
    <source>
        <dbReference type="EMBL" id="AIY90070.1"/>
    </source>
</evidence>
<dbReference type="Proteomes" id="UP000030624">
    <property type="component" value="Chromosome"/>
</dbReference>
<proteinExistence type="predicted"/>
<dbReference type="STRING" id="565033.GACE_1026"/>
<dbReference type="eggNOG" id="arCOG01084">
    <property type="taxonomic scope" value="Archaea"/>
</dbReference>
<protein>
    <submittedName>
        <fullName evidence="2">MazG-related protein</fullName>
    </submittedName>
</protein>
<dbReference type="PANTHER" id="PTHR42702">
    <property type="entry name" value="NUCLEOTIDE PYROPHOSPHOHYDROLASE"/>
    <property type="match status" value="1"/>
</dbReference>
<dbReference type="InterPro" id="IPR004518">
    <property type="entry name" value="MazG-like_dom"/>
</dbReference>
<organism evidence="2 3">
    <name type="scientific">Geoglobus acetivorans</name>
    <dbReference type="NCBI Taxonomy" id="565033"/>
    <lineage>
        <taxon>Archaea</taxon>
        <taxon>Methanobacteriati</taxon>
        <taxon>Methanobacteriota</taxon>
        <taxon>Archaeoglobi</taxon>
        <taxon>Archaeoglobales</taxon>
        <taxon>Archaeoglobaceae</taxon>
        <taxon>Geoglobus</taxon>
    </lineage>
</organism>
<feature type="domain" description="NTP pyrophosphohydrolase MazG-like" evidence="1">
    <location>
        <begin position="25"/>
        <end position="84"/>
    </location>
</feature>
<accession>A0A0A7GDC0</accession>
<name>A0A0A7GDC0_GEOAI</name>
<dbReference type="AlphaFoldDB" id="A0A0A7GDC0"/>
<dbReference type="RefSeq" id="WP_048091715.1">
    <property type="nucleotide sequence ID" value="NZ_CP009552.1"/>
</dbReference>
<evidence type="ECO:0000313" key="3">
    <source>
        <dbReference type="Proteomes" id="UP000030624"/>
    </source>
</evidence>
<dbReference type="GeneID" id="24797613"/>
<dbReference type="Pfam" id="PF03819">
    <property type="entry name" value="MazG"/>
    <property type="match status" value="1"/>
</dbReference>
<dbReference type="PANTHER" id="PTHR42702:SF1">
    <property type="entry name" value="REGULATORY PROTEIN FOR BETA-LACTAMASE"/>
    <property type="match status" value="1"/>
</dbReference>
<dbReference type="KEGG" id="gac:GACE_1026"/>
<evidence type="ECO:0000259" key="1">
    <source>
        <dbReference type="Pfam" id="PF03819"/>
    </source>
</evidence>
<sequence length="92" mass="10860">MDFREILEKIRKRYYETDLKSSELFLLAVFFEEAGELAEAVRKKDAESIEEELADCLFMILSLANYFNADVERRLIEKYIESDPSGRWDLPS</sequence>
<dbReference type="Gene3D" id="1.10.287.1080">
    <property type="entry name" value="MazG-like"/>
    <property type="match status" value="1"/>
</dbReference>
<reference evidence="2 3" key="1">
    <citation type="journal article" date="2015" name="Appl. Environ. Microbiol.">
        <title>The Geoglobus acetivorans genome: Fe(III) reduction, acetate utilization, autotrophic growth, and degradation of aromatic compounds in a hyperthermophilic archaeon.</title>
        <authorList>
            <person name="Mardanov A.V."/>
            <person name="Slododkina G.B."/>
            <person name="Slobodkin A.I."/>
            <person name="Beletsky A.V."/>
            <person name="Gavrilov S.N."/>
            <person name="Kublanov I.V."/>
            <person name="Bonch-Osmolovskaya E.A."/>
            <person name="Skryabin K.G."/>
            <person name="Ravin N.V."/>
        </authorList>
    </citation>
    <scope>NUCLEOTIDE SEQUENCE [LARGE SCALE GENOMIC DNA]</scope>
    <source>
        <strain evidence="2 3">SBH6</strain>
    </source>
</reference>